<reference evidence="2 3" key="2">
    <citation type="submission" date="2024-09" db="EMBL/GenBank/DDBJ databases">
        <title>Draft genome sequence of Candidatus Magnetaquicoccaceae bacterium FCR-1.</title>
        <authorList>
            <person name="Shimoshige H."/>
            <person name="Shimamura S."/>
            <person name="Taoka A."/>
            <person name="Kobayashi H."/>
            <person name="Maekawa T."/>
        </authorList>
    </citation>
    <scope>NUCLEOTIDE SEQUENCE [LARGE SCALE GENOMIC DNA]</scope>
    <source>
        <strain evidence="2 3">FCR-1</strain>
    </source>
</reference>
<reference evidence="2 3" key="1">
    <citation type="submission" date="2024-05" db="EMBL/GenBank/DDBJ databases">
        <authorList>
            <consortium name="Candidatus Magnetaquicoccaceae bacterium FCR-1 genome sequencing consortium"/>
            <person name="Shimoshige H."/>
            <person name="Shimamura S."/>
            <person name="Taoka A."/>
            <person name="Kobayashi H."/>
            <person name="Maekawa T."/>
        </authorList>
    </citation>
    <scope>NUCLEOTIDE SEQUENCE [LARGE SCALE GENOMIC DNA]</scope>
    <source>
        <strain evidence="2 3">FCR-1</strain>
    </source>
</reference>
<dbReference type="RefSeq" id="WP_420905639.1">
    <property type="nucleotide sequence ID" value="NZ_BAAFGK010000004.1"/>
</dbReference>
<dbReference type="InterPro" id="IPR021322">
    <property type="entry name" value="DUF2924"/>
</dbReference>
<proteinExistence type="predicted"/>
<feature type="compositionally biased region" description="Basic and acidic residues" evidence="1">
    <location>
        <begin position="68"/>
        <end position="84"/>
    </location>
</feature>
<dbReference type="Pfam" id="PF11149">
    <property type="entry name" value="DUF2924"/>
    <property type="match status" value="1"/>
</dbReference>
<evidence type="ECO:0000313" key="3">
    <source>
        <dbReference type="Proteomes" id="UP001628193"/>
    </source>
</evidence>
<name>A0ABQ0CAP7_9PROT</name>
<sequence length="148" mass="16912">MNDINMIKQVAALPGMSIADLKSLWADLHTTEPPPYNRVFLVKRLAYRLQELSLGGLSATTEKRMERIVEEEKLPPQEKKRPPGEKLLPGTQLIREWQGVEHRCTVLNEGFEYQGREFNSLSALANFITGTKWNGNVFFALKKQGDKR</sequence>
<evidence type="ECO:0000313" key="2">
    <source>
        <dbReference type="EMBL" id="GAB0057956.1"/>
    </source>
</evidence>
<evidence type="ECO:0008006" key="4">
    <source>
        <dbReference type="Google" id="ProtNLM"/>
    </source>
</evidence>
<feature type="region of interest" description="Disordered" evidence="1">
    <location>
        <begin position="68"/>
        <end position="88"/>
    </location>
</feature>
<gene>
    <name evidence="2" type="ORF">SIID45300_02290</name>
</gene>
<organism evidence="2 3">
    <name type="scientific">Candidatus Magnetaquiglobus chichijimensis</name>
    <dbReference type="NCBI Taxonomy" id="3141448"/>
    <lineage>
        <taxon>Bacteria</taxon>
        <taxon>Pseudomonadati</taxon>
        <taxon>Pseudomonadota</taxon>
        <taxon>Magnetococcia</taxon>
        <taxon>Magnetococcales</taxon>
        <taxon>Candidatus Magnetaquicoccaceae</taxon>
        <taxon>Candidatus Magnetaquiglobus</taxon>
    </lineage>
</organism>
<protein>
    <recommendedName>
        <fullName evidence="4">DUF2924 domain-containing protein</fullName>
    </recommendedName>
</protein>
<comment type="caution">
    <text evidence="2">The sequence shown here is derived from an EMBL/GenBank/DDBJ whole genome shotgun (WGS) entry which is preliminary data.</text>
</comment>
<dbReference type="EMBL" id="BAAFGK010000004">
    <property type="protein sequence ID" value="GAB0057956.1"/>
    <property type="molecule type" value="Genomic_DNA"/>
</dbReference>
<accession>A0ABQ0CAP7</accession>
<evidence type="ECO:0000256" key="1">
    <source>
        <dbReference type="SAM" id="MobiDB-lite"/>
    </source>
</evidence>
<dbReference type="Proteomes" id="UP001628193">
    <property type="component" value="Unassembled WGS sequence"/>
</dbReference>
<keyword evidence="3" id="KW-1185">Reference proteome</keyword>